<sequence>MSQDAQHAQDVQGVPDVQARSGEEEPQVVIDTTVAHSARMYDYWLGGMTNFAADRRLGAAVEQLIPTIRTMAWENRRFLGRAVSHLVREHGIRQFLDVGTGIPTKGNTHEVAQQADPACRVVYVDNDPIVLAHARALLDSSTAGRTAYLHADLREPRSILEHPALRETLDLDQPVALMLLGVLMLVADAERPWDHVHELMAALPSGSCMALSHVTADFEPTAVGAVVDAEGEGRVVLVPRTRDQVARFFADWELLEPGIVPVMAWRPEGELPADPQAAYYWAGLARKR</sequence>
<dbReference type="GO" id="GO:0032259">
    <property type="term" value="P:methylation"/>
    <property type="evidence" value="ECO:0007669"/>
    <property type="project" value="UniProtKB-KW"/>
</dbReference>
<keyword evidence="2" id="KW-0489">Methyltransferase</keyword>
<comment type="caution">
    <text evidence="2">The sequence shown here is derived from an EMBL/GenBank/DDBJ whole genome shotgun (WGS) entry which is preliminary data.</text>
</comment>
<dbReference type="Proteomes" id="UP000248039">
    <property type="component" value="Unassembled WGS sequence"/>
</dbReference>
<proteinExistence type="predicted"/>
<feature type="region of interest" description="Disordered" evidence="1">
    <location>
        <begin position="1"/>
        <end position="26"/>
    </location>
</feature>
<dbReference type="EMBL" id="PYBW01000015">
    <property type="protein sequence ID" value="PYC87429.1"/>
    <property type="molecule type" value="Genomic_DNA"/>
</dbReference>
<dbReference type="Gene3D" id="3.40.50.150">
    <property type="entry name" value="Vaccinia Virus protein VP39"/>
    <property type="match status" value="1"/>
</dbReference>
<dbReference type="Pfam" id="PF04672">
    <property type="entry name" value="Methyltransf_19"/>
    <property type="match status" value="1"/>
</dbReference>
<dbReference type="OrthoDB" id="4134439at2"/>
<protein>
    <submittedName>
        <fullName evidence="2">Methyltransferase</fullName>
    </submittedName>
</protein>
<gene>
    <name evidence="2" type="ORF">C7C46_04945</name>
</gene>
<dbReference type="CDD" id="cd02440">
    <property type="entry name" value="AdoMet_MTases"/>
    <property type="match status" value="1"/>
</dbReference>
<evidence type="ECO:0000256" key="1">
    <source>
        <dbReference type="SAM" id="MobiDB-lite"/>
    </source>
</evidence>
<dbReference type="InterPro" id="IPR006764">
    <property type="entry name" value="SAM_dep_MeTrfase_SAV2177_type"/>
</dbReference>
<name>A0A2V4NUL2_9ACTN</name>
<evidence type="ECO:0000313" key="3">
    <source>
        <dbReference type="Proteomes" id="UP000248039"/>
    </source>
</evidence>
<dbReference type="SUPFAM" id="SSF53335">
    <property type="entry name" value="S-adenosyl-L-methionine-dependent methyltransferases"/>
    <property type="match status" value="1"/>
</dbReference>
<dbReference type="InterPro" id="IPR029063">
    <property type="entry name" value="SAM-dependent_MTases_sf"/>
</dbReference>
<keyword evidence="2" id="KW-0808">Transferase</keyword>
<organism evidence="2 3">
    <name type="scientific">Streptomyces tateyamensis</name>
    <dbReference type="NCBI Taxonomy" id="565073"/>
    <lineage>
        <taxon>Bacteria</taxon>
        <taxon>Bacillati</taxon>
        <taxon>Actinomycetota</taxon>
        <taxon>Actinomycetes</taxon>
        <taxon>Kitasatosporales</taxon>
        <taxon>Streptomycetaceae</taxon>
        <taxon>Streptomyces</taxon>
    </lineage>
</organism>
<reference evidence="2 3" key="1">
    <citation type="submission" date="2018-03" db="EMBL/GenBank/DDBJ databases">
        <title>Bioinformatic expansion and discovery of thiopeptide antibiotics.</title>
        <authorList>
            <person name="Schwalen C.J."/>
            <person name="Hudson G.A."/>
            <person name="Mitchell D.A."/>
        </authorList>
    </citation>
    <scope>NUCLEOTIDE SEQUENCE [LARGE SCALE GENOMIC DNA]</scope>
    <source>
        <strain evidence="2 3">ATCC 21389</strain>
    </source>
</reference>
<dbReference type="RefSeq" id="WP_110666088.1">
    <property type="nucleotide sequence ID" value="NZ_PYBW01000015.1"/>
</dbReference>
<dbReference type="AlphaFoldDB" id="A0A2V4NUL2"/>
<evidence type="ECO:0000313" key="2">
    <source>
        <dbReference type="EMBL" id="PYC87429.1"/>
    </source>
</evidence>
<accession>A0A2V4NUL2</accession>
<dbReference type="PIRSF" id="PIRSF017393">
    <property type="entry name" value="MTase_SAV2177"/>
    <property type="match status" value="1"/>
</dbReference>
<dbReference type="GO" id="GO:0008168">
    <property type="term" value="F:methyltransferase activity"/>
    <property type="evidence" value="ECO:0007669"/>
    <property type="project" value="UniProtKB-KW"/>
</dbReference>
<keyword evidence="3" id="KW-1185">Reference proteome</keyword>